<accession>A0A9J5YLH4</accession>
<dbReference type="AlphaFoldDB" id="A0A9J5YLH4"/>
<name>A0A9J5YLH4_SOLCO</name>
<feature type="region of interest" description="Disordered" evidence="1">
    <location>
        <begin position="156"/>
        <end position="187"/>
    </location>
</feature>
<reference evidence="2 3" key="1">
    <citation type="submission" date="2020-09" db="EMBL/GenBank/DDBJ databases">
        <title>De no assembly of potato wild relative species, Solanum commersonii.</title>
        <authorList>
            <person name="Cho K."/>
        </authorList>
    </citation>
    <scope>NUCLEOTIDE SEQUENCE [LARGE SCALE GENOMIC DNA]</scope>
    <source>
        <strain evidence="2">LZ3.2</strain>
        <tissue evidence="2">Leaf</tissue>
    </source>
</reference>
<evidence type="ECO:0000313" key="2">
    <source>
        <dbReference type="EMBL" id="KAG5601266.1"/>
    </source>
</evidence>
<feature type="compositionally biased region" description="Basic and acidic residues" evidence="1">
    <location>
        <begin position="156"/>
        <end position="171"/>
    </location>
</feature>
<dbReference type="EMBL" id="JACXVP010000006">
    <property type="protein sequence ID" value="KAG5601266.1"/>
    <property type="molecule type" value="Genomic_DNA"/>
</dbReference>
<protein>
    <submittedName>
        <fullName evidence="2">Uncharacterized protein</fullName>
    </submittedName>
</protein>
<dbReference type="Proteomes" id="UP000824120">
    <property type="component" value="Chromosome 6"/>
</dbReference>
<evidence type="ECO:0000313" key="3">
    <source>
        <dbReference type="Proteomes" id="UP000824120"/>
    </source>
</evidence>
<gene>
    <name evidence="2" type="ORF">H5410_032636</name>
</gene>
<comment type="caution">
    <text evidence="2">The sequence shown here is derived from an EMBL/GenBank/DDBJ whole genome shotgun (WGS) entry which is preliminary data.</text>
</comment>
<proteinExistence type="predicted"/>
<feature type="compositionally biased region" description="Polar residues" evidence="1">
    <location>
        <begin position="172"/>
        <end position="183"/>
    </location>
</feature>
<organism evidence="2 3">
    <name type="scientific">Solanum commersonii</name>
    <name type="common">Commerson's wild potato</name>
    <name type="synonym">Commerson's nightshade</name>
    <dbReference type="NCBI Taxonomy" id="4109"/>
    <lineage>
        <taxon>Eukaryota</taxon>
        <taxon>Viridiplantae</taxon>
        <taxon>Streptophyta</taxon>
        <taxon>Embryophyta</taxon>
        <taxon>Tracheophyta</taxon>
        <taxon>Spermatophyta</taxon>
        <taxon>Magnoliopsida</taxon>
        <taxon>eudicotyledons</taxon>
        <taxon>Gunneridae</taxon>
        <taxon>Pentapetalae</taxon>
        <taxon>asterids</taxon>
        <taxon>lamiids</taxon>
        <taxon>Solanales</taxon>
        <taxon>Solanaceae</taxon>
        <taxon>Solanoideae</taxon>
        <taxon>Solaneae</taxon>
        <taxon>Solanum</taxon>
    </lineage>
</organism>
<sequence length="446" mass="51148">MRKKRQTTTFFCICKVTVQLWSLFFNLTGVAWTMPEHTSDLLSCWIRREGNKTQKRWWRVIPSCIWWTVWEERNGRCFEDRFNSMQKIKENCITNFHFWCKEGHTDDAIQLLDFLGSFIALNAEEYKLPIFRKEKKKKKTLQLGCWSLRSNELRTQRRKQKEEENRRKEKQVSQQLNPSSQVPENEMMLPENRGRSCALNRLSPESKKATTGRLASALKFSFSLMTKRLGDGNLRDKGMGREQLRQQTCKAQFWQALLKRVRSEPEVTLTKNAELNEETFPPKIPSNDPYFFTISVTGNLLTDLEGVVARIKNLCASRITASSKQTCHLKISELLPLTELEGSRIMGRNLRVLEQYGCSSVLISASMVPCASSSCSSSIENSLCNSNDTEAENGLDNKELASISKPRKTLTGVMCASTASSAFFIAWKILLKYELALLMRSTVPSE</sequence>
<dbReference type="OrthoDB" id="1937542at2759"/>
<keyword evidence="3" id="KW-1185">Reference proteome</keyword>
<evidence type="ECO:0000256" key="1">
    <source>
        <dbReference type="SAM" id="MobiDB-lite"/>
    </source>
</evidence>